<dbReference type="Proteomes" id="UP000182373">
    <property type="component" value="Chromosome"/>
</dbReference>
<dbReference type="EMBL" id="CP018191">
    <property type="protein sequence ID" value="APH54718.1"/>
    <property type="molecule type" value="Genomic_DNA"/>
</dbReference>
<name>A0AAC9KCC5_9PROT</name>
<accession>A0AAC9KCC5</accession>
<dbReference type="InterPro" id="IPR011201">
    <property type="entry name" value="Zinc-ribbon_6_bact"/>
</dbReference>
<dbReference type="InterPro" id="IPR031321">
    <property type="entry name" value="UCP012641"/>
</dbReference>
<feature type="domain" description="Zinc-ribbon" evidence="1">
    <location>
        <begin position="3"/>
        <end position="98"/>
    </location>
</feature>
<organism evidence="2 3">
    <name type="scientific">Granulibacter bethesdensis</name>
    <dbReference type="NCBI Taxonomy" id="364410"/>
    <lineage>
        <taxon>Bacteria</taxon>
        <taxon>Pseudomonadati</taxon>
        <taxon>Pseudomonadota</taxon>
        <taxon>Alphaproteobacteria</taxon>
        <taxon>Acetobacterales</taxon>
        <taxon>Acetobacteraceae</taxon>
        <taxon>Granulibacter</taxon>
    </lineage>
</organism>
<reference evidence="3" key="1">
    <citation type="submission" date="2016-11" db="EMBL/GenBank/DDBJ databases">
        <title>Comparative genomic and phenotypic analysis of Granulibacter bethesdensis clinical isolates from patients with chronic granulomatous disease.</title>
        <authorList>
            <person name="Zarember K.A."/>
            <person name="Porcella S.F."/>
            <person name="Chu J."/>
            <person name="Ding L."/>
            <person name="Dahlstrom E."/>
            <person name="Barbian K."/>
            <person name="Martens C."/>
            <person name="Sykora L."/>
            <person name="Kramer S."/>
            <person name="Pettinato A.M."/>
            <person name="Hong H."/>
            <person name="Wald G."/>
            <person name="Berg L.J."/>
            <person name="Rogge L.S."/>
            <person name="Greenberg D.E."/>
            <person name="Falcone E.L."/>
            <person name="Neves J.F."/>
            <person name="Simoes M.J."/>
            <person name="Casal M."/>
            <person name="Rodriguez-Lopez F.C."/>
            <person name="Zelazny A."/>
            <person name="Gallin J.I."/>
            <person name="Holland S.M."/>
        </authorList>
    </citation>
    <scope>NUCLEOTIDE SEQUENCE [LARGE SCALE GENOMIC DNA]</scope>
    <source>
        <strain evidence="3">NIH9.1</strain>
    </source>
</reference>
<evidence type="ECO:0000313" key="2">
    <source>
        <dbReference type="EMBL" id="APH54718.1"/>
    </source>
</evidence>
<proteinExistence type="predicted"/>
<sequence length="364" mass="41133">MKLFTCDHCGNLLYFENRECGKCGHRLGYIPQTASLSALEPIEADEDGTPVFRAMADGGTYRFCDNVVNDGCNWLVPTGSADRFCLACRHNRTIPDLSIPGNLEKWQKLELAKHRLFYTLIQLGLPLPTVQEHPEGLVFDFKDDTPEEPVLTGHDNGVITIALKEADDAERAKMQQEMGEQYRTLIGHFRHEVGHFFWDRLVRDGDRLEECRAVFGDERLDYQQALQNRYENGPPVGWEENFISAYASVHPWEDFAETWAHYLHIVDTLETANAFGLQVRAKADASGEMATKIDFGPHEVDRIEDLITAWVPLTVAVNSLNRSMGEADLYPFVLNSAVEAKLGFIHTLIHDHRHAVVQAEPQAA</sequence>
<evidence type="ECO:0000259" key="1">
    <source>
        <dbReference type="Pfam" id="PF10005"/>
    </source>
</evidence>
<gene>
    <name evidence="2" type="ORF">GbCGDNIH9_1418</name>
</gene>
<dbReference type="Pfam" id="PF15887">
    <property type="entry name" value="Peptidase_Mx"/>
    <property type="match status" value="1"/>
</dbReference>
<evidence type="ECO:0000313" key="3">
    <source>
        <dbReference type="Proteomes" id="UP000182373"/>
    </source>
</evidence>
<dbReference type="AlphaFoldDB" id="A0AAC9KCC5"/>
<dbReference type="Gene3D" id="3.40.390.70">
    <property type="match status" value="1"/>
</dbReference>
<protein>
    <submittedName>
        <fullName evidence="2">Cytosolic protein</fullName>
    </submittedName>
</protein>
<dbReference type="RefSeq" id="WP_072572694.1">
    <property type="nucleotide sequence ID" value="NZ_CP018191.1"/>
</dbReference>
<dbReference type="Pfam" id="PF10005">
    <property type="entry name" value="Zn_ribbon_DZR_6"/>
    <property type="match status" value="1"/>
</dbReference>
<dbReference type="PIRSF" id="PIRSF012641">
    <property type="entry name" value="UCP012641"/>
    <property type="match status" value="1"/>
</dbReference>